<dbReference type="RefSeq" id="WP_025607240.1">
    <property type="nucleotide sequence ID" value="NZ_CP021235.1"/>
</dbReference>
<evidence type="ECO:0000256" key="1">
    <source>
        <dbReference type="SAM" id="MobiDB-lite"/>
    </source>
</evidence>
<dbReference type="PROSITE" id="PS51704">
    <property type="entry name" value="GP_PDE"/>
    <property type="match status" value="1"/>
</dbReference>
<dbReference type="InterPro" id="IPR017946">
    <property type="entry name" value="PLC-like_Pdiesterase_TIM-brl"/>
</dbReference>
<gene>
    <name evidence="3" type="ORF">CA264_11315</name>
</gene>
<dbReference type="InterPro" id="IPR030395">
    <property type="entry name" value="GP_PDE_dom"/>
</dbReference>
<dbReference type="KEGG" id="pact:CA264_11315"/>
<keyword evidence="4" id="KW-1185">Reference proteome</keyword>
<dbReference type="EMBL" id="CP021235">
    <property type="protein sequence ID" value="ARS35977.1"/>
    <property type="molecule type" value="Genomic_DNA"/>
</dbReference>
<protein>
    <submittedName>
        <fullName evidence="3">Glycerophosphodiester phosphodiesterase</fullName>
    </submittedName>
</protein>
<dbReference type="SUPFAM" id="SSF51695">
    <property type="entry name" value="PLC-like phosphodiesterases"/>
    <property type="match status" value="1"/>
</dbReference>
<feature type="region of interest" description="Disordered" evidence="1">
    <location>
        <begin position="26"/>
        <end position="46"/>
    </location>
</feature>
<dbReference type="PANTHER" id="PTHR46211:SF14">
    <property type="entry name" value="GLYCEROPHOSPHODIESTER PHOSPHODIESTERASE"/>
    <property type="match status" value="1"/>
</dbReference>
<dbReference type="STRING" id="709015.GCA_000472485_02284"/>
<evidence type="ECO:0000313" key="3">
    <source>
        <dbReference type="EMBL" id="ARS35977.1"/>
    </source>
</evidence>
<sequence>MKNLLSIALAGLALFAGCKSSESLSKQNAPLPAFDTEGHRGSRGLMPENTVPAMIKAIDLGVTTIEMDCHVTKDRQVVVTHDPHLNPLYARTPAGEDFTKEESKQYAIYQMNYDDVRRFDTGSKPYALYPRQQKMEAHIPLLSELIDSVQTYLKANNLPQVFYNIEIKSKEGKDNELHPEPATFAKLVVEVLEQKKITPWVIIQSFDMRALQELHRQQPHIRTSLLINNEQSVEENLRQLGFTPDVYSPHAKLVTKELVRQCHDRQIKVIPWTVNTAEGIAEMKALGVDGVISDYPDLFAQVQQ</sequence>
<dbReference type="GO" id="GO:0008081">
    <property type="term" value="F:phosphoric diester hydrolase activity"/>
    <property type="evidence" value="ECO:0007669"/>
    <property type="project" value="InterPro"/>
</dbReference>
<feature type="domain" description="GP-PDE" evidence="2">
    <location>
        <begin position="34"/>
        <end position="303"/>
    </location>
</feature>
<accession>A0A1X9YSY9</accession>
<dbReference type="Proteomes" id="UP000266292">
    <property type="component" value="Chromosome"/>
</dbReference>
<dbReference type="GO" id="GO:0006629">
    <property type="term" value="P:lipid metabolic process"/>
    <property type="evidence" value="ECO:0007669"/>
    <property type="project" value="InterPro"/>
</dbReference>
<reference evidence="4" key="1">
    <citation type="submission" date="2017-05" db="EMBL/GenBank/DDBJ databases">
        <authorList>
            <person name="Ray J."/>
            <person name="Price M."/>
            <person name="Deutschbauer A."/>
        </authorList>
    </citation>
    <scope>NUCLEOTIDE SEQUENCE [LARGE SCALE GENOMIC DNA]</scope>
    <source>
        <strain evidence="4">DSM 19842</strain>
    </source>
</reference>
<dbReference type="Pfam" id="PF03009">
    <property type="entry name" value="GDPD"/>
    <property type="match status" value="1"/>
</dbReference>
<dbReference type="PROSITE" id="PS51257">
    <property type="entry name" value="PROKAR_LIPOPROTEIN"/>
    <property type="match status" value="1"/>
</dbReference>
<evidence type="ECO:0000313" key="4">
    <source>
        <dbReference type="Proteomes" id="UP000266292"/>
    </source>
</evidence>
<dbReference type="Gene3D" id="3.20.20.190">
    <property type="entry name" value="Phosphatidylinositol (PI) phosphodiesterase"/>
    <property type="match status" value="1"/>
</dbReference>
<evidence type="ECO:0000259" key="2">
    <source>
        <dbReference type="PROSITE" id="PS51704"/>
    </source>
</evidence>
<dbReference type="AlphaFoldDB" id="A0A1X9YSY9"/>
<name>A0A1X9YSY9_9BACT</name>
<organism evidence="3 4">
    <name type="scientific">Pontibacter actiniarum</name>
    <dbReference type="NCBI Taxonomy" id="323450"/>
    <lineage>
        <taxon>Bacteria</taxon>
        <taxon>Pseudomonadati</taxon>
        <taxon>Bacteroidota</taxon>
        <taxon>Cytophagia</taxon>
        <taxon>Cytophagales</taxon>
        <taxon>Hymenobacteraceae</taxon>
        <taxon>Pontibacter</taxon>
    </lineage>
</organism>
<dbReference type="PANTHER" id="PTHR46211">
    <property type="entry name" value="GLYCEROPHOSPHORYL DIESTER PHOSPHODIESTERASE"/>
    <property type="match status" value="1"/>
</dbReference>
<dbReference type="OrthoDB" id="384721at2"/>
<proteinExistence type="predicted"/>